<sequence length="218" mass="25064">MTEEQYLAVSPILFLVFQKLTNEKVKSWKHGFFSDDPFRVPTARNYFSRRRKKVFSTISHKSQPFGTRFAVSLSDLPLVRDIFWAEFNNSFTVCRLRGLARFLDLYLSWNDGRKKPTARVSKMREQNIWKSLGPLSSRSPHLVPELLNYIRSGRKKSLAFSYISDLVGNGGGETFERKLANSVLPNPEARLNGISIRITTGISKRDHIVFEVAPKYDS</sequence>
<name>A0A1F8DQZ2_9BACT</name>
<evidence type="ECO:0000313" key="1">
    <source>
        <dbReference type="EMBL" id="OGM90235.1"/>
    </source>
</evidence>
<protein>
    <submittedName>
        <fullName evidence="1">Uncharacterized protein</fullName>
    </submittedName>
</protein>
<proteinExistence type="predicted"/>
<dbReference type="EMBL" id="MGIO01000005">
    <property type="protein sequence ID" value="OGM90235.1"/>
    <property type="molecule type" value="Genomic_DNA"/>
</dbReference>
<gene>
    <name evidence="1" type="ORF">A3J77_00235</name>
</gene>
<organism evidence="1 2">
    <name type="scientific">Candidatus Wolfebacteria bacterium RBG_13_41_7</name>
    <dbReference type="NCBI Taxonomy" id="1802554"/>
    <lineage>
        <taxon>Bacteria</taxon>
        <taxon>Candidatus Wolfeibacteriota</taxon>
    </lineage>
</organism>
<comment type="caution">
    <text evidence="1">The sequence shown here is derived from an EMBL/GenBank/DDBJ whole genome shotgun (WGS) entry which is preliminary data.</text>
</comment>
<dbReference type="AlphaFoldDB" id="A0A1F8DQZ2"/>
<reference evidence="1 2" key="1">
    <citation type="journal article" date="2016" name="Nat. Commun.">
        <title>Thousands of microbial genomes shed light on interconnected biogeochemical processes in an aquifer system.</title>
        <authorList>
            <person name="Anantharaman K."/>
            <person name="Brown C.T."/>
            <person name="Hug L.A."/>
            <person name="Sharon I."/>
            <person name="Castelle C.J."/>
            <person name="Probst A.J."/>
            <person name="Thomas B.C."/>
            <person name="Singh A."/>
            <person name="Wilkins M.J."/>
            <person name="Karaoz U."/>
            <person name="Brodie E.L."/>
            <person name="Williams K.H."/>
            <person name="Hubbard S.S."/>
            <person name="Banfield J.F."/>
        </authorList>
    </citation>
    <scope>NUCLEOTIDE SEQUENCE [LARGE SCALE GENOMIC DNA]</scope>
</reference>
<dbReference type="Proteomes" id="UP000182002">
    <property type="component" value="Unassembled WGS sequence"/>
</dbReference>
<evidence type="ECO:0000313" key="2">
    <source>
        <dbReference type="Proteomes" id="UP000182002"/>
    </source>
</evidence>
<accession>A0A1F8DQZ2</accession>